<reference evidence="2 3" key="1">
    <citation type="submission" date="2018-01" db="EMBL/GenBank/DDBJ databases">
        <title>Comparison of the Chinese Bamboo Partridge and Red Junglefowl genome sequences highlights the importance of demography in genome evolution.</title>
        <authorList>
            <person name="Tiley G.P."/>
            <person name="Kimball R.T."/>
            <person name="Braun E.L."/>
            <person name="Burleigh J.G."/>
        </authorList>
    </citation>
    <scope>NUCLEOTIDE SEQUENCE [LARGE SCALE GENOMIC DNA]</scope>
    <source>
        <strain evidence="2">RTK389</strain>
        <tissue evidence="2">Blood</tissue>
    </source>
</reference>
<dbReference type="Proteomes" id="UP000237246">
    <property type="component" value="Unassembled WGS sequence"/>
</dbReference>
<sequence length="135" mass="15064">MRKKKVSASFRNSSSEKPALWNLEALQEALLAAISEKDANIALLELSSSKKKTQDEVAALKREKDRLVQQLKQQVIQVNGLVFSRKVTMLLHQFKLSPLYLLNKGPSLLAVPGDCITFQECLRSLAAVPKNSCRN</sequence>
<organism evidence="2 3">
    <name type="scientific">Bambusicola thoracicus</name>
    <name type="common">Chinese bamboo-partridge</name>
    <name type="synonym">Perdix thoracica</name>
    <dbReference type="NCBI Taxonomy" id="9083"/>
    <lineage>
        <taxon>Eukaryota</taxon>
        <taxon>Metazoa</taxon>
        <taxon>Chordata</taxon>
        <taxon>Craniata</taxon>
        <taxon>Vertebrata</taxon>
        <taxon>Euteleostomi</taxon>
        <taxon>Archelosauria</taxon>
        <taxon>Archosauria</taxon>
        <taxon>Dinosauria</taxon>
        <taxon>Saurischia</taxon>
        <taxon>Theropoda</taxon>
        <taxon>Coelurosauria</taxon>
        <taxon>Aves</taxon>
        <taxon>Neognathae</taxon>
        <taxon>Galloanserae</taxon>
        <taxon>Galliformes</taxon>
        <taxon>Phasianidae</taxon>
        <taxon>Perdicinae</taxon>
        <taxon>Bambusicola</taxon>
    </lineage>
</organism>
<dbReference type="InterPro" id="IPR019323">
    <property type="entry name" value="ELKS/CAST"/>
</dbReference>
<dbReference type="OrthoDB" id="2019763at2759"/>
<protein>
    <submittedName>
        <fullName evidence="2">Uncharacterized protein</fullName>
    </submittedName>
</protein>
<gene>
    <name evidence="2" type="ORF">CIB84_006418</name>
</gene>
<dbReference type="AlphaFoldDB" id="A0A2P4T0E9"/>
<keyword evidence="3" id="KW-1185">Reference proteome</keyword>
<evidence type="ECO:0000313" key="2">
    <source>
        <dbReference type="EMBL" id="POI29832.1"/>
    </source>
</evidence>
<keyword evidence="1" id="KW-0175">Coiled coil</keyword>
<feature type="non-terminal residue" evidence="2">
    <location>
        <position position="135"/>
    </location>
</feature>
<proteinExistence type="predicted"/>
<name>A0A2P4T0E9_BAMTH</name>
<dbReference type="Pfam" id="PF10174">
    <property type="entry name" value="Cast"/>
    <property type="match status" value="1"/>
</dbReference>
<evidence type="ECO:0000256" key="1">
    <source>
        <dbReference type="SAM" id="Coils"/>
    </source>
</evidence>
<comment type="caution">
    <text evidence="2">The sequence shown here is derived from an EMBL/GenBank/DDBJ whole genome shotgun (WGS) entry which is preliminary data.</text>
</comment>
<dbReference type="EMBL" id="PPHD01013901">
    <property type="protein sequence ID" value="POI29832.1"/>
    <property type="molecule type" value="Genomic_DNA"/>
</dbReference>
<accession>A0A2P4T0E9</accession>
<feature type="coiled-coil region" evidence="1">
    <location>
        <begin position="43"/>
        <end position="77"/>
    </location>
</feature>
<evidence type="ECO:0000313" key="3">
    <source>
        <dbReference type="Proteomes" id="UP000237246"/>
    </source>
</evidence>